<organism evidence="1 2">
    <name type="scientific">Granulicella aggregans</name>
    <dbReference type="NCBI Taxonomy" id="474949"/>
    <lineage>
        <taxon>Bacteria</taxon>
        <taxon>Pseudomonadati</taxon>
        <taxon>Acidobacteriota</taxon>
        <taxon>Terriglobia</taxon>
        <taxon>Terriglobales</taxon>
        <taxon>Acidobacteriaceae</taxon>
        <taxon>Granulicella</taxon>
    </lineage>
</organism>
<dbReference type="EMBL" id="JACHIP010000030">
    <property type="protein sequence ID" value="MBB5061165.1"/>
    <property type="molecule type" value="Genomic_DNA"/>
</dbReference>
<gene>
    <name evidence="1" type="ORF">HDF16_005901</name>
</gene>
<name>A0A7W7ZJQ0_9BACT</name>
<proteinExistence type="predicted"/>
<sequence>MMPAFPICSNEYRVLIVDSMSRAVFVREDRSEYRLIRVCVPTGTRPAQQLQKALRDVWRLPVLVLDVMIPKDGDRPCAIAELLQREAVEGIASIGPDQIPDEELSAQERTWLLSVLSGDSIHPIARIGWADDAVQWVEATTTSKVLSKADIEQFNAGNGFSLLCFRMNDGATHWLKATGAPNTQERSVSLLLTRLCRDYVPEVVAERLEWNAWLMHSSGQSLSKLPQEAPEVERMLQVAVKSLAGLQIRTVGAELDLLNAGAVDHRTHVLRNDAEALFAYIDEAMGCQTSTKVSPLGRNGLASSRIFLNIPATT</sequence>
<protein>
    <submittedName>
        <fullName evidence="1">Uncharacterized protein</fullName>
    </submittedName>
</protein>
<reference evidence="1 2" key="1">
    <citation type="submission" date="2020-08" db="EMBL/GenBank/DDBJ databases">
        <title>Genomic Encyclopedia of Type Strains, Phase IV (KMG-V): Genome sequencing to study the core and pangenomes of soil and plant-associated prokaryotes.</title>
        <authorList>
            <person name="Whitman W."/>
        </authorList>
    </citation>
    <scope>NUCLEOTIDE SEQUENCE [LARGE SCALE GENOMIC DNA]</scope>
    <source>
        <strain evidence="1 2">M8UP14</strain>
    </source>
</reference>
<dbReference type="Proteomes" id="UP000540989">
    <property type="component" value="Unassembled WGS sequence"/>
</dbReference>
<comment type="caution">
    <text evidence="1">The sequence shown here is derived from an EMBL/GenBank/DDBJ whole genome shotgun (WGS) entry which is preliminary data.</text>
</comment>
<accession>A0A7W7ZJQ0</accession>
<keyword evidence="2" id="KW-1185">Reference proteome</keyword>
<evidence type="ECO:0000313" key="2">
    <source>
        <dbReference type="Proteomes" id="UP000540989"/>
    </source>
</evidence>
<dbReference type="AlphaFoldDB" id="A0A7W7ZJQ0"/>
<evidence type="ECO:0000313" key="1">
    <source>
        <dbReference type="EMBL" id="MBB5061165.1"/>
    </source>
</evidence>
<dbReference type="RefSeq" id="WP_184223907.1">
    <property type="nucleotide sequence ID" value="NZ_JACHIP010000030.1"/>
</dbReference>